<dbReference type="InterPro" id="IPR000542">
    <property type="entry name" value="Carn_acyl_trans"/>
</dbReference>
<dbReference type="GO" id="GO:0006631">
    <property type="term" value="P:fatty acid metabolic process"/>
    <property type="evidence" value="ECO:0007669"/>
    <property type="project" value="TreeGrafter"/>
</dbReference>
<evidence type="ECO:0000259" key="5">
    <source>
        <dbReference type="Pfam" id="PF00755"/>
    </source>
</evidence>
<dbReference type="AlphaFoldDB" id="A0A914Q7H8"/>
<dbReference type="Gene3D" id="3.30.559.70">
    <property type="entry name" value="Choline/Carnitine o-acyltransferase, domain 2"/>
    <property type="match status" value="1"/>
</dbReference>
<dbReference type="Proteomes" id="UP000887578">
    <property type="component" value="Unplaced"/>
</dbReference>
<dbReference type="WBParaSite" id="PDA_v2.g27456.t1">
    <property type="protein sequence ID" value="PDA_v2.g27456.t1"/>
    <property type="gene ID" value="PDA_v2.g27456"/>
</dbReference>
<dbReference type="InterPro" id="IPR023213">
    <property type="entry name" value="CAT-like_dom_sf"/>
</dbReference>
<dbReference type="Pfam" id="PF00755">
    <property type="entry name" value="Carn_acyltransf"/>
    <property type="match status" value="2"/>
</dbReference>
<reference evidence="7" key="1">
    <citation type="submission" date="2022-11" db="UniProtKB">
        <authorList>
            <consortium name="WormBaseParasite"/>
        </authorList>
    </citation>
    <scope>IDENTIFICATION</scope>
</reference>
<feature type="domain" description="Choline/carnitine acyltransferase" evidence="5">
    <location>
        <begin position="2"/>
        <end position="86"/>
    </location>
</feature>
<protein>
    <submittedName>
        <fullName evidence="7">Choline/carnitine acyltransferase domain-containing protein</fullName>
    </submittedName>
</protein>
<proteinExistence type="inferred from homology"/>
<dbReference type="InterPro" id="IPR042231">
    <property type="entry name" value="Cho/carn_acyl_trans_2"/>
</dbReference>
<evidence type="ECO:0000256" key="4">
    <source>
        <dbReference type="PIRSR" id="PIRSR600542-1"/>
    </source>
</evidence>
<comment type="similarity">
    <text evidence="1">Belongs to the carnitine/choline acetyltransferase family.</text>
</comment>
<evidence type="ECO:0000256" key="2">
    <source>
        <dbReference type="ARBA" id="ARBA00022679"/>
    </source>
</evidence>
<dbReference type="PANTHER" id="PTHR22589">
    <property type="entry name" value="CARNITINE O-ACYLTRANSFERASE"/>
    <property type="match status" value="1"/>
</dbReference>
<evidence type="ECO:0000256" key="1">
    <source>
        <dbReference type="ARBA" id="ARBA00005232"/>
    </source>
</evidence>
<dbReference type="SUPFAM" id="SSF52777">
    <property type="entry name" value="CoA-dependent acyltransferases"/>
    <property type="match status" value="2"/>
</dbReference>
<evidence type="ECO:0000256" key="3">
    <source>
        <dbReference type="ARBA" id="ARBA00023315"/>
    </source>
</evidence>
<evidence type="ECO:0000313" key="7">
    <source>
        <dbReference type="WBParaSite" id="PDA_v2.g27456.t1"/>
    </source>
</evidence>
<keyword evidence="2" id="KW-0808">Transferase</keyword>
<dbReference type="Gene3D" id="3.30.559.10">
    <property type="entry name" value="Chloramphenicol acetyltransferase-like domain"/>
    <property type="match status" value="1"/>
</dbReference>
<dbReference type="GO" id="GO:0005739">
    <property type="term" value="C:mitochondrion"/>
    <property type="evidence" value="ECO:0007669"/>
    <property type="project" value="TreeGrafter"/>
</dbReference>
<evidence type="ECO:0000313" key="6">
    <source>
        <dbReference type="Proteomes" id="UP000887578"/>
    </source>
</evidence>
<organism evidence="6 7">
    <name type="scientific">Panagrolaimus davidi</name>
    <dbReference type="NCBI Taxonomy" id="227884"/>
    <lineage>
        <taxon>Eukaryota</taxon>
        <taxon>Metazoa</taxon>
        <taxon>Ecdysozoa</taxon>
        <taxon>Nematoda</taxon>
        <taxon>Chromadorea</taxon>
        <taxon>Rhabditida</taxon>
        <taxon>Tylenchina</taxon>
        <taxon>Panagrolaimomorpha</taxon>
        <taxon>Panagrolaimoidea</taxon>
        <taxon>Panagrolaimidae</taxon>
        <taxon>Panagrolaimus</taxon>
    </lineage>
</organism>
<sequence length="145" mass="16244">MNGRFTSNAEHSCVDAMCLVHIRECIKYHKKYSNPCNHDGRCCGEIETIPTAGRLIFNLDDGTKNAIDEAYKVNRAVADNYKNASVDQSKFCLTYEPEVMGFFKDGRTETVSCLTESSEFVKAIKNPAVTDSEGFKLLSDTCDRH</sequence>
<dbReference type="GO" id="GO:0009437">
    <property type="term" value="P:carnitine metabolic process"/>
    <property type="evidence" value="ECO:0007669"/>
    <property type="project" value="TreeGrafter"/>
</dbReference>
<feature type="active site" description="Proton acceptor" evidence="4">
    <location>
        <position position="11"/>
    </location>
</feature>
<feature type="domain" description="Choline/carnitine acyltransferase" evidence="5">
    <location>
        <begin position="88"/>
        <end position="145"/>
    </location>
</feature>
<name>A0A914Q7H8_9BILA</name>
<dbReference type="GO" id="GO:0004095">
    <property type="term" value="F:carnitine O-palmitoyltransferase activity"/>
    <property type="evidence" value="ECO:0007669"/>
    <property type="project" value="TreeGrafter"/>
</dbReference>
<keyword evidence="6" id="KW-1185">Reference proteome</keyword>
<dbReference type="PANTHER" id="PTHR22589:SF31">
    <property type="entry name" value="CARNITINE O-PALMITOYLTRANSFERASE"/>
    <property type="match status" value="1"/>
</dbReference>
<accession>A0A914Q7H8</accession>
<dbReference type="InterPro" id="IPR039551">
    <property type="entry name" value="Cho/carn_acyl_trans"/>
</dbReference>
<keyword evidence="3" id="KW-0012">Acyltransferase</keyword>